<reference evidence="2" key="1">
    <citation type="submission" date="2016-04" db="EMBL/GenBank/DDBJ databases">
        <authorList>
            <person name="Chen L."/>
            <person name="Zhuang W."/>
            <person name="Wang G."/>
        </authorList>
    </citation>
    <scope>NUCLEOTIDE SEQUENCE [LARGE SCALE GENOMIC DNA]</scope>
    <source>
        <strain evidence="2">17621</strain>
    </source>
</reference>
<evidence type="ECO:0000313" key="2">
    <source>
        <dbReference type="Proteomes" id="UP000192610"/>
    </source>
</evidence>
<dbReference type="AlphaFoldDB" id="A0A1V9ENS5"/>
<name>A0A1V9ENS5_9BACT</name>
<evidence type="ECO:0000313" key="1">
    <source>
        <dbReference type="EMBL" id="OQP47798.1"/>
    </source>
</evidence>
<organism evidence="1 2">
    <name type="scientific">Niastella yeongjuensis</name>
    <dbReference type="NCBI Taxonomy" id="354355"/>
    <lineage>
        <taxon>Bacteria</taxon>
        <taxon>Pseudomonadati</taxon>
        <taxon>Bacteroidota</taxon>
        <taxon>Chitinophagia</taxon>
        <taxon>Chitinophagales</taxon>
        <taxon>Chitinophagaceae</taxon>
        <taxon>Niastella</taxon>
    </lineage>
</organism>
<sequence length="260" mass="29222">MPTNILYGFVLLLFVISCNDKDSPIDPPTDPVKKCRLVKMIQGTNNGAVNDTTFNFYYDAAGKLYMVTGSYAGYRRIDTSLITYNDSGKLVKISTPGSAYGTTFSYTSNGLLSEINHSSYDPMRMRYVYNGTSILPEKCVAFRLSGTSGTPLDTTEYRYTSQNGNIVSSETFRGGVSRGKSTFEFDTIPNLNADLALIDLFDQPLLFGFEFFYFNKNMFKKGGSTYLTYKLDSGRLVQSLTYKDQNQLPSATRNYFWECN</sequence>
<proteinExistence type="predicted"/>
<dbReference type="Proteomes" id="UP000192610">
    <property type="component" value="Unassembled WGS sequence"/>
</dbReference>
<accession>A0A1V9ENS5</accession>
<dbReference type="OrthoDB" id="9927866at2"/>
<evidence type="ECO:0008006" key="3">
    <source>
        <dbReference type="Google" id="ProtNLM"/>
    </source>
</evidence>
<dbReference type="EMBL" id="LVXG01000022">
    <property type="protein sequence ID" value="OQP47798.1"/>
    <property type="molecule type" value="Genomic_DNA"/>
</dbReference>
<protein>
    <recommendedName>
        <fullName evidence="3">DUF4595 domain-containing protein</fullName>
    </recommendedName>
</protein>
<gene>
    <name evidence="1" type="ORF">A4H97_31025</name>
</gene>
<comment type="caution">
    <text evidence="1">The sequence shown here is derived from an EMBL/GenBank/DDBJ whole genome shotgun (WGS) entry which is preliminary data.</text>
</comment>
<dbReference type="RefSeq" id="WP_133053926.1">
    <property type="nucleotide sequence ID" value="NZ_FOCZ01000019.1"/>
</dbReference>
<dbReference type="Gene3D" id="2.180.10.10">
    <property type="entry name" value="RHS repeat-associated core"/>
    <property type="match status" value="1"/>
</dbReference>
<keyword evidence="2" id="KW-1185">Reference proteome</keyword>